<keyword evidence="5" id="KW-0812">Transmembrane</keyword>
<dbReference type="Proteomes" id="UP001302429">
    <property type="component" value="Chromosome"/>
</dbReference>
<evidence type="ECO:0000259" key="6">
    <source>
        <dbReference type="Pfam" id="PF01625"/>
    </source>
</evidence>
<dbReference type="NCBIfam" id="TIGR00401">
    <property type="entry name" value="msrA"/>
    <property type="match status" value="1"/>
</dbReference>
<evidence type="ECO:0000256" key="1">
    <source>
        <dbReference type="ARBA" id="ARBA00023002"/>
    </source>
</evidence>
<sequence>MAEPRPQLGTYLPRLLTLVLAGGATFGLYHALPAVIGSPAIAAERAYTVPAARTLANESRKNLQVAVFAGGCFWGVEGVFSHVKGVRSVKSGYHGGTKANAKYSLVSRGQTRHAEAVRIVYDPKQVRYTDLLRVFFSVTADPTQLNRQGPDVGRHYRNAIVPLNAEQRRAASAYINQLKTAKIWSKPIVTKVESYNGFYPAETYHQDFMFKNPSHPYIVRWDQPKVRNLKAKFPAWYRRTPVRG</sequence>
<dbReference type="HAMAP" id="MF_01401">
    <property type="entry name" value="MsrA"/>
    <property type="match status" value="1"/>
</dbReference>
<dbReference type="InterPro" id="IPR002569">
    <property type="entry name" value="Met_Sox_Rdtase_MsrA_dom"/>
</dbReference>
<dbReference type="RefSeq" id="WP_317082662.1">
    <property type="nucleotide sequence ID" value="NZ_CP136594.1"/>
</dbReference>
<dbReference type="GO" id="GO:0008113">
    <property type="term" value="F:peptide-methionine (S)-S-oxide reductase activity"/>
    <property type="evidence" value="ECO:0007669"/>
    <property type="project" value="UniProtKB-UniRule"/>
</dbReference>
<keyword evidence="8" id="KW-1185">Reference proteome</keyword>
<dbReference type="InterPro" id="IPR036509">
    <property type="entry name" value="Met_Sox_Rdtase_MsrA_sf"/>
</dbReference>
<gene>
    <name evidence="4 7" type="primary">msrA</name>
    <name evidence="7" type="ORF">RB602_02535</name>
</gene>
<evidence type="ECO:0000256" key="3">
    <source>
        <dbReference type="ARBA" id="ARBA00048782"/>
    </source>
</evidence>
<dbReference type="EC" id="1.8.4.11" evidence="4"/>
<evidence type="ECO:0000256" key="2">
    <source>
        <dbReference type="ARBA" id="ARBA00047806"/>
    </source>
</evidence>
<accession>A0AA97F753</accession>
<comment type="catalytic activity">
    <reaction evidence="3 4">
        <text>[thioredoxin]-disulfide + L-methionine + H2O = L-methionine (S)-S-oxide + [thioredoxin]-dithiol</text>
        <dbReference type="Rhea" id="RHEA:19993"/>
        <dbReference type="Rhea" id="RHEA-COMP:10698"/>
        <dbReference type="Rhea" id="RHEA-COMP:10700"/>
        <dbReference type="ChEBI" id="CHEBI:15377"/>
        <dbReference type="ChEBI" id="CHEBI:29950"/>
        <dbReference type="ChEBI" id="CHEBI:50058"/>
        <dbReference type="ChEBI" id="CHEBI:57844"/>
        <dbReference type="ChEBI" id="CHEBI:58772"/>
        <dbReference type="EC" id="1.8.4.11"/>
    </reaction>
</comment>
<evidence type="ECO:0000256" key="5">
    <source>
        <dbReference type="SAM" id="Phobius"/>
    </source>
</evidence>
<comment type="catalytic activity">
    <reaction evidence="2 4">
        <text>L-methionyl-[protein] + [thioredoxin]-disulfide + H2O = L-methionyl-(S)-S-oxide-[protein] + [thioredoxin]-dithiol</text>
        <dbReference type="Rhea" id="RHEA:14217"/>
        <dbReference type="Rhea" id="RHEA-COMP:10698"/>
        <dbReference type="Rhea" id="RHEA-COMP:10700"/>
        <dbReference type="Rhea" id="RHEA-COMP:12313"/>
        <dbReference type="Rhea" id="RHEA-COMP:12315"/>
        <dbReference type="ChEBI" id="CHEBI:15377"/>
        <dbReference type="ChEBI" id="CHEBI:16044"/>
        <dbReference type="ChEBI" id="CHEBI:29950"/>
        <dbReference type="ChEBI" id="CHEBI:44120"/>
        <dbReference type="ChEBI" id="CHEBI:50058"/>
        <dbReference type="EC" id="1.8.4.11"/>
    </reaction>
</comment>
<organism evidence="7 8">
    <name type="scientific">Alterisphingorhabdus coralli</name>
    <dbReference type="NCBI Taxonomy" id="3071408"/>
    <lineage>
        <taxon>Bacteria</taxon>
        <taxon>Pseudomonadati</taxon>
        <taxon>Pseudomonadota</taxon>
        <taxon>Alphaproteobacteria</taxon>
        <taxon>Sphingomonadales</taxon>
        <taxon>Sphingomonadaceae</taxon>
        <taxon>Alterisphingorhabdus (ex Yan et al. 2024)</taxon>
    </lineage>
</organism>
<feature type="domain" description="Peptide methionine sulphoxide reductase MsrA" evidence="6">
    <location>
        <begin position="66"/>
        <end position="217"/>
    </location>
</feature>
<dbReference type="SUPFAM" id="SSF55068">
    <property type="entry name" value="Peptide methionine sulfoxide reductase"/>
    <property type="match status" value="1"/>
</dbReference>
<comment type="similarity">
    <text evidence="4">Belongs to the MsrA Met sulfoxide reductase family.</text>
</comment>
<dbReference type="Gene3D" id="3.30.1060.10">
    <property type="entry name" value="Peptide methionine sulphoxide reductase MsrA"/>
    <property type="match status" value="1"/>
</dbReference>
<dbReference type="EMBL" id="CP136594">
    <property type="protein sequence ID" value="WOE75609.1"/>
    <property type="molecule type" value="Genomic_DNA"/>
</dbReference>
<feature type="active site" evidence="4">
    <location>
        <position position="72"/>
    </location>
</feature>
<dbReference type="PANTHER" id="PTHR43774">
    <property type="entry name" value="PEPTIDE METHIONINE SULFOXIDE REDUCTASE"/>
    <property type="match status" value="1"/>
</dbReference>
<proteinExistence type="inferred from homology"/>
<dbReference type="PANTHER" id="PTHR43774:SF1">
    <property type="entry name" value="PEPTIDE METHIONINE SULFOXIDE REDUCTASE MSRA 2"/>
    <property type="match status" value="1"/>
</dbReference>
<evidence type="ECO:0000256" key="4">
    <source>
        <dbReference type="HAMAP-Rule" id="MF_01401"/>
    </source>
</evidence>
<reference evidence="7 8" key="1">
    <citation type="submission" date="2023-10" db="EMBL/GenBank/DDBJ databases">
        <title>Complete genome sequence of a Sphingomonadaceae bacterium.</title>
        <authorList>
            <person name="Yan C."/>
        </authorList>
    </citation>
    <scope>NUCLEOTIDE SEQUENCE [LARGE SCALE GENOMIC DNA]</scope>
    <source>
        <strain evidence="7 8">SCSIO 66989</strain>
    </source>
</reference>
<dbReference type="KEGG" id="acoa:RB602_02535"/>
<dbReference type="Pfam" id="PF01625">
    <property type="entry name" value="PMSR"/>
    <property type="match status" value="1"/>
</dbReference>
<evidence type="ECO:0000313" key="8">
    <source>
        <dbReference type="Proteomes" id="UP001302429"/>
    </source>
</evidence>
<feature type="transmembrane region" description="Helical" evidence="5">
    <location>
        <begin position="12"/>
        <end position="32"/>
    </location>
</feature>
<keyword evidence="5" id="KW-0472">Membrane</keyword>
<dbReference type="AlphaFoldDB" id="A0AA97F753"/>
<keyword evidence="1 4" id="KW-0560">Oxidoreductase</keyword>
<name>A0AA97F753_9SPHN</name>
<comment type="function">
    <text evidence="4">Has an important function as a repair enzyme for proteins that have been inactivated by oxidation. Catalyzes the reversible oxidation-reduction of methionine sulfoxide in proteins to methionine.</text>
</comment>
<keyword evidence="5" id="KW-1133">Transmembrane helix</keyword>
<protein>
    <recommendedName>
        <fullName evidence="4">Peptide methionine sulfoxide reductase MsrA</fullName>
        <shortName evidence="4">Protein-methionine-S-oxide reductase</shortName>
        <ecNumber evidence="4">1.8.4.11</ecNumber>
    </recommendedName>
    <alternativeName>
        <fullName evidence="4">Peptide-methionine (S)-S-oxide reductase</fullName>
        <shortName evidence="4">Peptide Met(O) reductase</shortName>
    </alternativeName>
</protein>
<evidence type="ECO:0000313" key="7">
    <source>
        <dbReference type="EMBL" id="WOE75609.1"/>
    </source>
</evidence>